<proteinExistence type="predicted"/>
<evidence type="ECO:0000256" key="1">
    <source>
        <dbReference type="SAM" id="MobiDB-lite"/>
    </source>
</evidence>
<dbReference type="STRING" id="670483.S7QP61"/>
<protein>
    <submittedName>
        <fullName evidence="2">Metallo-hydrolase/oxidoreductase</fullName>
    </submittedName>
</protein>
<dbReference type="SUPFAM" id="SSF56281">
    <property type="entry name" value="Metallo-hydrolase/oxidoreductase"/>
    <property type="match status" value="1"/>
</dbReference>
<dbReference type="HOGENOM" id="CLU_031317_4_2_1"/>
<dbReference type="PANTHER" id="PTHR46018">
    <property type="entry name" value="ZINC PHOSPHODIESTERASE ELAC PROTEIN 1"/>
    <property type="match status" value="1"/>
</dbReference>
<dbReference type="AlphaFoldDB" id="S7QP61"/>
<dbReference type="PANTHER" id="PTHR46018:SF2">
    <property type="entry name" value="ZINC PHOSPHODIESTERASE ELAC PROTEIN 1"/>
    <property type="match status" value="1"/>
</dbReference>
<dbReference type="GeneID" id="19299774"/>
<organism evidence="2 3">
    <name type="scientific">Gloeophyllum trabeum (strain ATCC 11539 / FP-39264 / Madison 617)</name>
    <name type="common">Brown rot fungus</name>
    <dbReference type="NCBI Taxonomy" id="670483"/>
    <lineage>
        <taxon>Eukaryota</taxon>
        <taxon>Fungi</taxon>
        <taxon>Dikarya</taxon>
        <taxon>Basidiomycota</taxon>
        <taxon>Agaricomycotina</taxon>
        <taxon>Agaricomycetes</taxon>
        <taxon>Gloeophyllales</taxon>
        <taxon>Gloeophyllaceae</taxon>
        <taxon>Gloeophyllum</taxon>
    </lineage>
</organism>
<sequence>MAGQAHRIIPPLSVTFLGTSSGGGPTSTRICTSTSINFKWRDTNISWLVDCAEGTTSQMRKTRHPPIHPHQVRRIFITHMHPDHVMGIVPFMRTALRGRSGQTKYSNTGVPQADLQLYGPSGLRRFVRENLAMTHTSFGRSYAVHELLRPRDRVTSGALHQDEWPGDNFLADGDVPGDRWHNFLKAPGMRVSAAMLTHRVPCLGYVFTEDARKDGGGHKIVVLGDTSNSTAIEPLAMGADLLVHEATIAHIPALSPAPRRTTEEETDRHVSGNDSERDQQEPYTQSASTGSESAHTTVVGEDGALSEPQTRIVPKLSREALKRIVEGWSPASEPIKSENRIEPHSTDDHVSQEDRERHDRALQVALDSGHSTPSMAGDFARRIRAKNLYLNHLGARFDAFKGKQYWRDTFGRKVPFWERKSPGILEVERQATAAWQGVDDAHVKRAVAAHDLLVWVPEATRPSLYESGRSGDRDFE</sequence>
<dbReference type="GO" id="GO:0042781">
    <property type="term" value="F:3'-tRNA processing endoribonuclease activity"/>
    <property type="evidence" value="ECO:0007669"/>
    <property type="project" value="TreeGrafter"/>
</dbReference>
<feature type="compositionally biased region" description="Basic and acidic residues" evidence="1">
    <location>
        <begin position="260"/>
        <end position="280"/>
    </location>
</feature>
<dbReference type="InterPro" id="IPR036866">
    <property type="entry name" value="RibonucZ/Hydroxyglut_hydro"/>
</dbReference>
<evidence type="ECO:0000313" key="2">
    <source>
        <dbReference type="EMBL" id="EPQ61361.1"/>
    </source>
</evidence>
<dbReference type="KEGG" id="gtr:GLOTRDRAFT_113710"/>
<dbReference type="OMA" id="MNSASHM"/>
<gene>
    <name evidence="2" type="ORF">GLOTRDRAFT_113710</name>
</gene>
<dbReference type="EMBL" id="KB469296">
    <property type="protein sequence ID" value="EPQ61361.1"/>
    <property type="molecule type" value="Genomic_DNA"/>
</dbReference>
<feature type="compositionally biased region" description="Basic and acidic residues" evidence="1">
    <location>
        <begin position="335"/>
        <end position="358"/>
    </location>
</feature>
<dbReference type="OrthoDB" id="527344at2759"/>
<reference evidence="2 3" key="1">
    <citation type="journal article" date="2012" name="Science">
        <title>The Paleozoic origin of enzymatic lignin decomposition reconstructed from 31 fungal genomes.</title>
        <authorList>
            <person name="Floudas D."/>
            <person name="Binder M."/>
            <person name="Riley R."/>
            <person name="Barry K."/>
            <person name="Blanchette R.A."/>
            <person name="Henrissat B."/>
            <person name="Martinez A.T."/>
            <person name="Otillar R."/>
            <person name="Spatafora J.W."/>
            <person name="Yadav J.S."/>
            <person name="Aerts A."/>
            <person name="Benoit I."/>
            <person name="Boyd A."/>
            <person name="Carlson A."/>
            <person name="Copeland A."/>
            <person name="Coutinho P.M."/>
            <person name="de Vries R.P."/>
            <person name="Ferreira P."/>
            <person name="Findley K."/>
            <person name="Foster B."/>
            <person name="Gaskell J."/>
            <person name="Glotzer D."/>
            <person name="Gorecki P."/>
            <person name="Heitman J."/>
            <person name="Hesse C."/>
            <person name="Hori C."/>
            <person name="Igarashi K."/>
            <person name="Jurgens J.A."/>
            <person name="Kallen N."/>
            <person name="Kersten P."/>
            <person name="Kohler A."/>
            <person name="Kuees U."/>
            <person name="Kumar T.K.A."/>
            <person name="Kuo A."/>
            <person name="LaButti K."/>
            <person name="Larrondo L.F."/>
            <person name="Lindquist E."/>
            <person name="Ling A."/>
            <person name="Lombard V."/>
            <person name="Lucas S."/>
            <person name="Lundell T."/>
            <person name="Martin R."/>
            <person name="McLaughlin D.J."/>
            <person name="Morgenstern I."/>
            <person name="Morin E."/>
            <person name="Murat C."/>
            <person name="Nagy L.G."/>
            <person name="Nolan M."/>
            <person name="Ohm R.A."/>
            <person name="Patyshakuliyeva A."/>
            <person name="Rokas A."/>
            <person name="Ruiz-Duenas F.J."/>
            <person name="Sabat G."/>
            <person name="Salamov A."/>
            <person name="Samejima M."/>
            <person name="Schmutz J."/>
            <person name="Slot J.C."/>
            <person name="St John F."/>
            <person name="Stenlid J."/>
            <person name="Sun H."/>
            <person name="Sun S."/>
            <person name="Syed K."/>
            <person name="Tsang A."/>
            <person name="Wiebenga A."/>
            <person name="Young D."/>
            <person name="Pisabarro A."/>
            <person name="Eastwood D.C."/>
            <person name="Martin F."/>
            <person name="Cullen D."/>
            <person name="Grigoriev I.V."/>
            <person name="Hibbett D.S."/>
        </authorList>
    </citation>
    <scope>NUCLEOTIDE SEQUENCE [LARGE SCALE GENOMIC DNA]</scope>
    <source>
        <strain evidence="2 3">ATCC 11539</strain>
    </source>
</reference>
<name>S7QP61_GLOTA</name>
<feature type="compositionally biased region" description="Polar residues" evidence="1">
    <location>
        <begin position="281"/>
        <end position="296"/>
    </location>
</feature>
<keyword evidence="3" id="KW-1185">Reference proteome</keyword>
<evidence type="ECO:0000313" key="3">
    <source>
        <dbReference type="Proteomes" id="UP000030669"/>
    </source>
</evidence>
<dbReference type="Proteomes" id="UP000030669">
    <property type="component" value="Unassembled WGS sequence"/>
</dbReference>
<dbReference type="RefSeq" id="XP_007861546.1">
    <property type="nucleotide sequence ID" value="XM_007863355.1"/>
</dbReference>
<dbReference type="eggNOG" id="KOG2121">
    <property type="taxonomic scope" value="Eukaryota"/>
</dbReference>
<keyword evidence="2" id="KW-0378">Hydrolase</keyword>
<feature type="region of interest" description="Disordered" evidence="1">
    <location>
        <begin position="253"/>
        <end position="312"/>
    </location>
</feature>
<dbReference type="Gene3D" id="3.60.15.10">
    <property type="entry name" value="Ribonuclease Z/Hydroxyacylglutathione hydrolase-like"/>
    <property type="match status" value="1"/>
</dbReference>
<accession>S7QP61</accession>
<feature type="region of interest" description="Disordered" evidence="1">
    <location>
        <begin position="334"/>
        <end position="358"/>
    </location>
</feature>
<dbReference type="GO" id="GO:0005634">
    <property type="term" value="C:nucleus"/>
    <property type="evidence" value="ECO:0007669"/>
    <property type="project" value="TreeGrafter"/>
</dbReference>